<reference evidence="1 2" key="1">
    <citation type="journal article" date="2015" name="Genome Biol.">
        <title>Comparative genomics of Steinernema reveals deeply conserved gene regulatory networks.</title>
        <authorList>
            <person name="Dillman A.R."/>
            <person name="Macchietto M."/>
            <person name="Porter C.F."/>
            <person name="Rogers A."/>
            <person name="Williams B."/>
            <person name="Antoshechkin I."/>
            <person name="Lee M.M."/>
            <person name="Goodwin Z."/>
            <person name="Lu X."/>
            <person name="Lewis E.E."/>
            <person name="Goodrich-Blair H."/>
            <person name="Stock S.P."/>
            <person name="Adams B.J."/>
            <person name="Sternberg P.W."/>
            <person name="Mortazavi A."/>
        </authorList>
    </citation>
    <scope>NUCLEOTIDE SEQUENCE [LARGE SCALE GENOMIC DNA]</scope>
    <source>
        <strain evidence="1 2">ALL</strain>
    </source>
</reference>
<protein>
    <submittedName>
        <fullName evidence="1">Uncharacterized protein</fullName>
    </submittedName>
</protein>
<accession>A0A4V5ZX22</accession>
<dbReference type="EMBL" id="AZBU02000014">
    <property type="protein sequence ID" value="TKR57905.1"/>
    <property type="molecule type" value="Genomic_DNA"/>
</dbReference>
<comment type="caution">
    <text evidence="1">The sequence shown here is derived from an EMBL/GenBank/DDBJ whole genome shotgun (WGS) entry which is preliminary data.</text>
</comment>
<evidence type="ECO:0000313" key="2">
    <source>
        <dbReference type="Proteomes" id="UP000298663"/>
    </source>
</evidence>
<gene>
    <name evidence="1" type="ORF">L596_030548</name>
</gene>
<dbReference type="OrthoDB" id="10525471at2759"/>
<dbReference type="Proteomes" id="UP000298663">
    <property type="component" value="Unassembled WGS sequence"/>
</dbReference>
<evidence type="ECO:0000313" key="1">
    <source>
        <dbReference type="EMBL" id="TKR57905.1"/>
    </source>
</evidence>
<reference evidence="1 2" key="2">
    <citation type="journal article" date="2019" name="G3 (Bethesda)">
        <title>Hybrid Assembly of the Genome of the Entomopathogenic Nematode Steinernema carpocapsae Identifies the X-Chromosome.</title>
        <authorList>
            <person name="Serra L."/>
            <person name="Macchietto M."/>
            <person name="Macias-Munoz A."/>
            <person name="McGill C.J."/>
            <person name="Rodriguez I.M."/>
            <person name="Rodriguez B."/>
            <person name="Murad R."/>
            <person name="Mortazavi A."/>
        </authorList>
    </citation>
    <scope>NUCLEOTIDE SEQUENCE [LARGE SCALE GENOMIC DNA]</scope>
    <source>
        <strain evidence="1 2">ALL</strain>
    </source>
</reference>
<name>A0A4V5ZX22_STECR</name>
<sequence>MSDYVQYEDLVLTADSLETDTNEGLKSLSRNVEKLRTRIPETDAAVVDSCLQEAAELLKRNQALIAKFKNYCNEEVDDDMEGDMTEQVIQSLKSMREECQTITNDLATMTSNIQKSLKKN</sequence>
<proteinExistence type="predicted"/>
<keyword evidence="2" id="KW-1185">Reference proteome</keyword>
<organism evidence="1 2">
    <name type="scientific">Steinernema carpocapsae</name>
    <name type="common">Entomopathogenic nematode</name>
    <dbReference type="NCBI Taxonomy" id="34508"/>
    <lineage>
        <taxon>Eukaryota</taxon>
        <taxon>Metazoa</taxon>
        <taxon>Ecdysozoa</taxon>
        <taxon>Nematoda</taxon>
        <taxon>Chromadorea</taxon>
        <taxon>Rhabditida</taxon>
        <taxon>Tylenchina</taxon>
        <taxon>Panagrolaimomorpha</taxon>
        <taxon>Strongyloidoidea</taxon>
        <taxon>Steinernematidae</taxon>
        <taxon>Steinernema</taxon>
    </lineage>
</organism>
<dbReference type="AlphaFoldDB" id="A0A4V5ZX22"/>